<name>B9G5M1_ORYSJ</name>
<proteinExistence type="predicted"/>
<reference evidence="2" key="1">
    <citation type="journal article" date="2005" name="PLoS Biol.">
        <title>The genomes of Oryza sativa: a history of duplications.</title>
        <authorList>
            <person name="Yu J."/>
            <person name="Wang J."/>
            <person name="Lin W."/>
            <person name="Li S."/>
            <person name="Li H."/>
            <person name="Zhou J."/>
            <person name="Ni P."/>
            <person name="Dong W."/>
            <person name="Hu S."/>
            <person name="Zeng C."/>
            <person name="Zhang J."/>
            <person name="Zhang Y."/>
            <person name="Li R."/>
            <person name="Xu Z."/>
            <person name="Li S."/>
            <person name="Li X."/>
            <person name="Zheng H."/>
            <person name="Cong L."/>
            <person name="Lin L."/>
            <person name="Yin J."/>
            <person name="Geng J."/>
            <person name="Li G."/>
            <person name="Shi J."/>
            <person name="Liu J."/>
            <person name="Lv H."/>
            <person name="Li J."/>
            <person name="Wang J."/>
            <person name="Deng Y."/>
            <person name="Ran L."/>
            <person name="Shi X."/>
            <person name="Wang X."/>
            <person name="Wu Q."/>
            <person name="Li C."/>
            <person name="Ren X."/>
            <person name="Wang J."/>
            <person name="Wang X."/>
            <person name="Li D."/>
            <person name="Liu D."/>
            <person name="Zhang X."/>
            <person name="Ji Z."/>
            <person name="Zhao W."/>
            <person name="Sun Y."/>
            <person name="Zhang Z."/>
            <person name="Bao J."/>
            <person name="Han Y."/>
            <person name="Dong L."/>
            <person name="Ji J."/>
            <person name="Chen P."/>
            <person name="Wu S."/>
            <person name="Liu J."/>
            <person name="Xiao Y."/>
            <person name="Bu D."/>
            <person name="Tan J."/>
            <person name="Yang L."/>
            <person name="Ye C."/>
            <person name="Zhang J."/>
            <person name="Xu J."/>
            <person name="Zhou Y."/>
            <person name="Yu Y."/>
            <person name="Zhang B."/>
            <person name="Zhuang S."/>
            <person name="Wei H."/>
            <person name="Liu B."/>
            <person name="Lei M."/>
            <person name="Yu H."/>
            <person name="Li Y."/>
            <person name="Xu H."/>
            <person name="Wei S."/>
            <person name="He X."/>
            <person name="Fang L."/>
            <person name="Zhang Z."/>
            <person name="Zhang Y."/>
            <person name="Huang X."/>
            <person name="Su Z."/>
            <person name="Tong W."/>
            <person name="Li J."/>
            <person name="Tong Z."/>
            <person name="Li S."/>
            <person name="Ye J."/>
            <person name="Wang L."/>
            <person name="Fang L."/>
            <person name="Lei T."/>
            <person name="Chen C."/>
            <person name="Chen H."/>
            <person name="Xu Z."/>
            <person name="Li H."/>
            <person name="Huang H."/>
            <person name="Zhang F."/>
            <person name="Xu H."/>
            <person name="Li N."/>
            <person name="Zhao C."/>
            <person name="Li S."/>
            <person name="Dong L."/>
            <person name="Huang Y."/>
            <person name="Li L."/>
            <person name="Xi Y."/>
            <person name="Qi Q."/>
            <person name="Li W."/>
            <person name="Zhang B."/>
            <person name="Hu W."/>
            <person name="Zhang Y."/>
            <person name="Tian X."/>
            <person name="Jiao Y."/>
            <person name="Liang X."/>
            <person name="Jin J."/>
            <person name="Gao L."/>
            <person name="Zheng W."/>
            <person name="Hao B."/>
            <person name="Liu S."/>
            <person name="Wang W."/>
            <person name="Yuan L."/>
            <person name="Cao M."/>
            <person name="McDermott J."/>
            <person name="Samudrala R."/>
            <person name="Wang J."/>
            <person name="Wong G.K."/>
            <person name="Yang H."/>
        </authorList>
    </citation>
    <scope>NUCLEOTIDE SEQUENCE [LARGE SCALE GENOMIC DNA]</scope>
</reference>
<dbReference type="Proteomes" id="UP000007752">
    <property type="component" value="Chromosome 10"/>
</dbReference>
<gene>
    <name evidence="2" type="ORF">OsJ_31446</name>
</gene>
<dbReference type="AlphaFoldDB" id="B9G5M1"/>
<dbReference type="EMBL" id="CM000147">
    <property type="protein sequence ID" value="EEE50918.1"/>
    <property type="molecule type" value="Genomic_DNA"/>
</dbReference>
<accession>B9G5M1</accession>
<reference evidence="2" key="2">
    <citation type="submission" date="2008-12" db="EMBL/GenBank/DDBJ databases">
        <title>Improved gene annotation of the rice (Oryza sativa) genomes.</title>
        <authorList>
            <person name="Wang J."/>
            <person name="Li R."/>
            <person name="Fan W."/>
            <person name="Huang Q."/>
            <person name="Zhang J."/>
            <person name="Zhou Y."/>
            <person name="Hu Y."/>
            <person name="Zi S."/>
            <person name="Li J."/>
            <person name="Ni P."/>
            <person name="Zheng H."/>
            <person name="Zhang Y."/>
            <person name="Zhao M."/>
            <person name="Hao Q."/>
            <person name="McDermott J."/>
            <person name="Samudrala R."/>
            <person name="Kristiansen K."/>
            <person name="Wong G.K.-S."/>
        </authorList>
    </citation>
    <scope>NUCLEOTIDE SEQUENCE</scope>
</reference>
<organism evidence="2">
    <name type="scientific">Oryza sativa subsp. japonica</name>
    <name type="common">Rice</name>
    <dbReference type="NCBI Taxonomy" id="39947"/>
    <lineage>
        <taxon>Eukaryota</taxon>
        <taxon>Viridiplantae</taxon>
        <taxon>Streptophyta</taxon>
        <taxon>Embryophyta</taxon>
        <taxon>Tracheophyta</taxon>
        <taxon>Spermatophyta</taxon>
        <taxon>Magnoliopsida</taxon>
        <taxon>Liliopsida</taxon>
        <taxon>Poales</taxon>
        <taxon>Poaceae</taxon>
        <taxon>BOP clade</taxon>
        <taxon>Oryzoideae</taxon>
        <taxon>Oryzeae</taxon>
        <taxon>Oryzinae</taxon>
        <taxon>Oryza</taxon>
        <taxon>Oryza sativa</taxon>
    </lineage>
</organism>
<feature type="compositionally biased region" description="Basic and acidic residues" evidence="1">
    <location>
        <begin position="7"/>
        <end position="16"/>
    </location>
</feature>
<feature type="compositionally biased region" description="Basic and acidic residues" evidence="1">
    <location>
        <begin position="34"/>
        <end position="54"/>
    </location>
</feature>
<sequence length="223" mass="23646">MVVEGGNGEKEARDEDGTWEIGGGDCAVEIGSEGGEHAEDTGGSGEHERKGERDQELCFTVASSNLDLNSITHWRRRAEDGSGLRDGGLLSRGGGWWATAWGWAMARDVEAVAENSRREPEWWALPPSPPLSSPFVALVIMVLAATTVVTVLECTVGGCPMAECTKWDAKGRRMLVSNFFGASVSELYARRGGGEGGGGAGCIWRVRAPTPSEGSHYGSLSTC</sequence>
<evidence type="ECO:0000313" key="2">
    <source>
        <dbReference type="EMBL" id="EEE50918.1"/>
    </source>
</evidence>
<feature type="region of interest" description="Disordered" evidence="1">
    <location>
        <begin position="1"/>
        <end position="54"/>
    </location>
</feature>
<protein>
    <submittedName>
        <fullName evidence="2">Uncharacterized protein</fullName>
    </submittedName>
</protein>
<evidence type="ECO:0000256" key="1">
    <source>
        <dbReference type="SAM" id="MobiDB-lite"/>
    </source>
</evidence>